<dbReference type="Proteomes" id="UP001589896">
    <property type="component" value="Unassembled WGS sequence"/>
</dbReference>
<gene>
    <name evidence="1" type="ORF">ACFFGH_20455</name>
</gene>
<dbReference type="SUPFAM" id="SSF54909">
    <property type="entry name" value="Dimeric alpha+beta barrel"/>
    <property type="match status" value="1"/>
</dbReference>
<evidence type="ECO:0000313" key="1">
    <source>
        <dbReference type="EMBL" id="MFC0680213.1"/>
    </source>
</evidence>
<sequence length="131" mass="14727">MTSASRRRVCFQLQVKPERLAEYRDRHAAVWPEMLRALKDTGWHNYSLFVRDDGLLIGYFETDSLDAAREGMAATDVNARWQAEMGEFFVDLESSPDEGFLELTEVFHLEDQLDSLDAGTSGPAPSQAPAS</sequence>
<evidence type="ECO:0000313" key="2">
    <source>
        <dbReference type="Proteomes" id="UP001589896"/>
    </source>
</evidence>
<dbReference type="PANTHER" id="PTHR34389">
    <property type="entry name" value="L-RHAMNOSE MUTAROTASE"/>
    <property type="match status" value="1"/>
</dbReference>
<dbReference type="Pfam" id="PF05336">
    <property type="entry name" value="rhaM"/>
    <property type="match status" value="1"/>
</dbReference>
<dbReference type="PANTHER" id="PTHR34389:SF2">
    <property type="entry name" value="L-RHAMNOSE MUTAROTASE"/>
    <property type="match status" value="1"/>
</dbReference>
<keyword evidence="2" id="KW-1185">Reference proteome</keyword>
<protein>
    <submittedName>
        <fullName evidence="1">L-rhamnose mutarotase</fullName>
    </submittedName>
</protein>
<accession>A0ABV6RWC7</accession>
<reference evidence="1 2" key="1">
    <citation type="submission" date="2024-09" db="EMBL/GenBank/DDBJ databases">
        <authorList>
            <person name="Sun Q."/>
            <person name="Mori K."/>
        </authorList>
    </citation>
    <scope>NUCLEOTIDE SEQUENCE [LARGE SCALE GENOMIC DNA]</scope>
    <source>
        <strain evidence="1 2">KCTC 23076</strain>
    </source>
</reference>
<dbReference type="InterPro" id="IPR011008">
    <property type="entry name" value="Dimeric_a/b-barrel"/>
</dbReference>
<organism evidence="1 2">
    <name type="scientific">Lysobacter korlensis</name>
    <dbReference type="NCBI Taxonomy" id="553636"/>
    <lineage>
        <taxon>Bacteria</taxon>
        <taxon>Pseudomonadati</taxon>
        <taxon>Pseudomonadota</taxon>
        <taxon>Gammaproteobacteria</taxon>
        <taxon>Lysobacterales</taxon>
        <taxon>Lysobacteraceae</taxon>
        <taxon>Lysobacter</taxon>
    </lineage>
</organism>
<comment type="caution">
    <text evidence="1">The sequence shown here is derived from an EMBL/GenBank/DDBJ whole genome shotgun (WGS) entry which is preliminary data.</text>
</comment>
<dbReference type="Gene3D" id="3.30.70.100">
    <property type="match status" value="1"/>
</dbReference>
<dbReference type="EMBL" id="JBHLTG010000005">
    <property type="protein sequence ID" value="MFC0680213.1"/>
    <property type="molecule type" value="Genomic_DNA"/>
</dbReference>
<dbReference type="RefSeq" id="WP_386671755.1">
    <property type="nucleotide sequence ID" value="NZ_JBHLTG010000005.1"/>
</dbReference>
<proteinExistence type="predicted"/>
<name>A0ABV6RWC7_9GAMM</name>
<dbReference type="InterPro" id="IPR008000">
    <property type="entry name" value="Rham/fucose_mutarotase"/>
</dbReference>